<dbReference type="Proteomes" id="UP000029553">
    <property type="component" value="Unassembled WGS sequence"/>
</dbReference>
<protein>
    <submittedName>
        <fullName evidence="1">Uncharacterized protein</fullName>
    </submittedName>
</protein>
<reference evidence="1 2" key="1">
    <citation type="submission" date="2013-09" db="EMBL/GenBank/DDBJ databases">
        <title>High correlation between genotypes and phenotypes of environmental bacteria Comamonas testosteroni strains.</title>
        <authorList>
            <person name="Liu L."/>
            <person name="Zhu W."/>
            <person name="Xia X."/>
            <person name="Xu B."/>
            <person name="Luo M."/>
            <person name="Wang G."/>
        </authorList>
    </citation>
    <scope>NUCLEOTIDE SEQUENCE [LARGE SCALE GENOMIC DNA]</scope>
    <source>
        <strain evidence="1 2">JL40</strain>
    </source>
</reference>
<evidence type="ECO:0000313" key="2">
    <source>
        <dbReference type="Proteomes" id="UP000029553"/>
    </source>
</evidence>
<comment type="caution">
    <text evidence="1">The sequence shown here is derived from an EMBL/GenBank/DDBJ whole genome shotgun (WGS) entry which is preliminary data.</text>
</comment>
<proteinExistence type="predicted"/>
<accession>A0A096HHF4</accession>
<dbReference type="RefSeq" id="WP_034370890.1">
    <property type="nucleotide sequence ID" value="NZ_AWOR01000050.1"/>
</dbReference>
<name>A0A096HHF4_COMTE</name>
<dbReference type="EMBL" id="AWOR01000050">
    <property type="protein sequence ID" value="KGH28317.1"/>
    <property type="molecule type" value="Genomic_DNA"/>
</dbReference>
<dbReference type="AlphaFoldDB" id="A0A096HHF4"/>
<gene>
    <name evidence="1" type="ORF">P353_15490</name>
</gene>
<organism evidence="1 2">
    <name type="scientific">Comamonas testosteroni</name>
    <name type="common">Pseudomonas testosteroni</name>
    <dbReference type="NCBI Taxonomy" id="285"/>
    <lineage>
        <taxon>Bacteria</taxon>
        <taxon>Pseudomonadati</taxon>
        <taxon>Pseudomonadota</taxon>
        <taxon>Betaproteobacteria</taxon>
        <taxon>Burkholderiales</taxon>
        <taxon>Comamonadaceae</taxon>
        <taxon>Comamonas</taxon>
    </lineage>
</organism>
<evidence type="ECO:0000313" key="1">
    <source>
        <dbReference type="EMBL" id="KGH28317.1"/>
    </source>
</evidence>
<sequence>MYIDSSSYPLVRMSYERDKAQPMDRLLADFSALLDRGQAFVFYSDGDMSQEDRSPEERKQVVLWMKARRSQLKSLVRALVHAEPDAQKREQAQALAQMFGKAWGYPMLLVASTHEARERALELLESD</sequence>